<protein>
    <submittedName>
        <fullName evidence="2">Uncharacterized protein</fullName>
    </submittedName>
</protein>
<gene>
    <name evidence="2" type="ORF">CVT24_009516</name>
</gene>
<keyword evidence="3" id="KW-1185">Reference proteome</keyword>
<evidence type="ECO:0000313" key="2">
    <source>
        <dbReference type="EMBL" id="PPQ71263.1"/>
    </source>
</evidence>
<sequence length="70" mass="8197">MRSRFTFATPAIDEYKKLSDTGKYELENDQDDSKEGGKEKEENYQMYPRRMPHAAYRTVFLLDPTPSTNS</sequence>
<proteinExistence type="predicted"/>
<evidence type="ECO:0000313" key="3">
    <source>
        <dbReference type="Proteomes" id="UP000284842"/>
    </source>
</evidence>
<reference evidence="2 3" key="1">
    <citation type="journal article" date="2018" name="Evol. Lett.">
        <title>Horizontal gene cluster transfer increased hallucinogenic mushroom diversity.</title>
        <authorList>
            <person name="Reynolds H.T."/>
            <person name="Vijayakumar V."/>
            <person name="Gluck-Thaler E."/>
            <person name="Korotkin H.B."/>
            <person name="Matheny P.B."/>
            <person name="Slot J.C."/>
        </authorList>
    </citation>
    <scope>NUCLEOTIDE SEQUENCE [LARGE SCALE GENOMIC DNA]</scope>
    <source>
        <strain evidence="2 3">2629</strain>
    </source>
</reference>
<feature type="region of interest" description="Disordered" evidence="1">
    <location>
        <begin position="20"/>
        <end position="49"/>
    </location>
</feature>
<organism evidence="2 3">
    <name type="scientific">Panaeolus cyanescens</name>
    <dbReference type="NCBI Taxonomy" id="181874"/>
    <lineage>
        <taxon>Eukaryota</taxon>
        <taxon>Fungi</taxon>
        <taxon>Dikarya</taxon>
        <taxon>Basidiomycota</taxon>
        <taxon>Agaricomycotina</taxon>
        <taxon>Agaricomycetes</taxon>
        <taxon>Agaricomycetidae</taxon>
        <taxon>Agaricales</taxon>
        <taxon>Agaricineae</taxon>
        <taxon>Galeropsidaceae</taxon>
        <taxon>Panaeolus</taxon>
    </lineage>
</organism>
<dbReference type="AlphaFoldDB" id="A0A409VYF3"/>
<accession>A0A409VYF3</accession>
<dbReference type="InParanoid" id="A0A409VYF3"/>
<dbReference type="EMBL" id="NHTK01005922">
    <property type="protein sequence ID" value="PPQ71263.1"/>
    <property type="molecule type" value="Genomic_DNA"/>
</dbReference>
<comment type="caution">
    <text evidence="2">The sequence shown here is derived from an EMBL/GenBank/DDBJ whole genome shotgun (WGS) entry which is preliminary data.</text>
</comment>
<feature type="compositionally biased region" description="Basic and acidic residues" evidence="1">
    <location>
        <begin position="20"/>
        <end position="43"/>
    </location>
</feature>
<evidence type="ECO:0000256" key="1">
    <source>
        <dbReference type="SAM" id="MobiDB-lite"/>
    </source>
</evidence>
<dbReference type="Proteomes" id="UP000284842">
    <property type="component" value="Unassembled WGS sequence"/>
</dbReference>
<name>A0A409VYF3_9AGAR</name>